<evidence type="ECO:0000313" key="1">
    <source>
        <dbReference type="EMBL" id="KGX83667.1"/>
    </source>
</evidence>
<comment type="caution">
    <text evidence="1">The sequence shown here is derived from an EMBL/GenBank/DDBJ whole genome shotgun (WGS) entry which is preliminary data.</text>
</comment>
<dbReference type="eggNOG" id="COG2519">
    <property type="taxonomic scope" value="Bacteria"/>
</dbReference>
<dbReference type="GO" id="GO:0008168">
    <property type="term" value="F:methyltransferase activity"/>
    <property type="evidence" value="ECO:0007669"/>
    <property type="project" value="UniProtKB-KW"/>
</dbReference>
<keyword evidence="1" id="KW-0489">Methyltransferase</keyword>
<dbReference type="Pfam" id="PF06962">
    <property type="entry name" value="rRNA_methylase"/>
    <property type="match status" value="1"/>
</dbReference>
<name>A0A0A5HJ45_9BACI</name>
<protein>
    <submittedName>
        <fullName evidence="1">rRNA methyltransferase</fullName>
    </submittedName>
</protein>
<organism evidence="1 2">
    <name type="scientific">Pontibacillus marinus BH030004 = DSM 16465</name>
    <dbReference type="NCBI Taxonomy" id="1385511"/>
    <lineage>
        <taxon>Bacteria</taxon>
        <taxon>Bacillati</taxon>
        <taxon>Bacillota</taxon>
        <taxon>Bacilli</taxon>
        <taxon>Bacillales</taxon>
        <taxon>Bacillaceae</taxon>
        <taxon>Pontibacillus</taxon>
    </lineage>
</organism>
<dbReference type="STRING" id="1385511.GCA_000425225_03666"/>
<dbReference type="PANTHER" id="PTHR35276">
    <property type="entry name" value="S-ADENOSYL-L-METHIONINE-DEPENDENT METHYLTRANSFERASES SUPERFAMILY PROTEIN"/>
    <property type="match status" value="1"/>
</dbReference>
<dbReference type="AlphaFoldDB" id="A0A0A5HJ45"/>
<dbReference type="SUPFAM" id="SSF53335">
    <property type="entry name" value="S-adenosyl-L-methionine-dependent methyltransferases"/>
    <property type="match status" value="1"/>
</dbReference>
<gene>
    <name evidence="1" type="ORF">N783_01745</name>
</gene>
<dbReference type="Gene3D" id="3.40.50.150">
    <property type="entry name" value="Vaccinia Virus protein VP39"/>
    <property type="match status" value="1"/>
</dbReference>
<dbReference type="InterPro" id="IPR010719">
    <property type="entry name" value="MnmM_MeTrfase"/>
</dbReference>
<dbReference type="PANTHER" id="PTHR35276:SF1">
    <property type="entry name" value="TRNA (MNM(5)S(2)U34)-METHYLTRANSFERASE, CHLOROPLASTIC"/>
    <property type="match status" value="1"/>
</dbReference>
<dbReference type="EMBL" id="AVPF01000090">
    <property type="protein sequence ID" value="KGX83667.1"/>
    <property type="molecule type" value="Genomic_DNA"/>
</dbReference>
<keyword evidence="1" id="KW-0808">Transferase</keyword>
<dbReference type="InterPro" id="IPR029063">
    <property type="entry name" value="SAM-dependent_MTases_sf"/>
</dbReference>
<dbReference type="RefSeq" id="WP_027448900.1">
    <property type="nucleotide sequence ID" value="NZ_AVPF01000090.1"/>
</dbReference>
<sequence>MLQRVLDYSHELLEGSVLSGETVVDGTAGNGHDTLFLSKLVGQNGRVLSFDIQEQAIENTNDLLVQNHVENVTLIQDSHADLPWYIPEGVEEIGGAIFNLGYLPGSDKSIVTEPQSTVDAVKHLLTRMKKNGLIVLVVYHGHEGGAEERDEVLKYVSKLDQKQYRVLRYGFINQANNPPFILAIENK</sequence>
<reference evidence="1 2" key="1">
    <citation type="submission" date="2013-08" db="EMBL/GenBank/DDBJ databases">
        <authorList>
            <person name="Huang J."/>
            <person name="Wang G."/>
        </authorList>
    </citation>
    <scope>NUCLEOTIDE SEQUENCE [LARGE SCALE GENOMIC DNA]</scope>
    <source>
        <strain evidence="1 2">BH030004</strain>
    </source>
</reference>
<keyword evidence="2" id="KW-1185">Reference proteome</keyword>
<dbReference type="GO" id="GO:0032259">
    <property type="term" value="P:methylation"/>
    <property type="evidence" value="ECO:0007669"/>
    <property type="project" value="UniProtKB-KW"/>
</dbReference>
<proteinExistence type="predicted"/>
<accession>A0A0A5HJ45</accession>
<dbReference type="Proteomes" id="UP000030403">
    <property type="component" value="Unassembled WGS sequence"/>
</dbReference>
<evidence type="ECO:0000313" key="2">
    <source>
        <dbReference type="Proteomes" id="UP000030403"/>
    </source>
</evidence>
<dbReference type="OrthoDB" id="9792989at2"/>